<organism evidence="5 6">
    <name type="scientific">Arthrobacter livingstonensis</name>
    <dbReference type="NCBI Taxonomy" id="670078"/>
    <lineage>
        <taxon>Bacteria</taxon>
        <taxon>Bacillati</taxon>
        <taxon>Actinomycetota</taxon>
        <taxon>Actinomycetes</taxon>
        <taxon>Micrococcales</taxon>
        <taxon>Micrococcaceae</taxon>
        <taxon>Arthrobacter</taxon>
    </lineage>
</organism>
<dbReference type="RefSeq" id="WP_110502063.1">
    <property type="nucleotide sequence ID" value="NZ_QJVD01000019.1"/>
</dbReference>
<keyword evidence="6" id="KW-1185">Reference proteome</keyword>
<comment type="caution">
    <text evidence="5">The sequence shown here is derived from an EMBL/GenBank/DDBJ whole genome shotgun (WGS) entry which is preliminary data.</text>
</comment>
<proteinExistence type="inferred from homology"/>
<dbReference type="GO" id="GO:0004553">
    <property type="term" value="F:hydrolase activity, hydrolyzing O-glycosyl compounds"/>
    <property type="evidence" value="ECO:0007669"/>
    <property type="project" value="InterPro"/>
</dbReference>
<dbReference type="InterPro" id="IPR013780">
    <property type="entry name" value="Glyco_hydro_b"/>
</dbReference>
<accession>A0A2V5L3H4</accession>
<evidence type="ECO:0000256" key="2">
    <source>
        <dbReference type="RuleBase" id="RU361185"/>
    </source>
</evidence>
<dbReference type="InterPro" id="IPR000322">
    <property type="entry name" value="Glyco_hydro_31_TIM"/>
</dbReference>
<evidence type="ECO:0000259" key="4">
    <source>
        <dbReference type="Pfam" id="PF21365"/>
    </source>
</evidence>
<evidence type="ECO:0000313" key="5">
    <source>
        <dbReference type="EMBL" id="PYI65961.1"/>
    </source>
</evidence>
<dbReference type="InterPro" id="IPR017853">
    <property type="entry name" value="GH"/>
</dbReference>
<evidence type="ECO:0000256" key="1">
    <source>
        <dbReference type="ARBA" id="ARBA00007806"/>
    </source>
</evidence>
<comment type="similarity">
    <text evidence="1 2">Belongs to the glycosyl hydrolase 31 family.</text>
</comment>
<dbReference type="OrthoDB" id="176168at2"/>
<dbReference type="InterPro" id="IPR048395">
    <property type="entry name" value="Glyco_hydro_31_C"/>
</dbReference>
<feature type="domain" description="Glycosyl hydrolase family 31 C-terminal" evidence="4">
    <location>
        <begin position="517"/>
        <end position="608"/>
    </location>
</feature>
<dbReference type="EMBL" id="QJVD01000019">
    <property type="protein sequence ID" value="PYI65961.1"/>
    <property type="molecule type" value="Genomic_DNA"/>
</dbReference>
<dbReference type="GO" id="GO:0005975">
    <property type="term" value="P:carbohydrate metabolic process"/>
    <property type="evidence" value="ECO:0007669"/>
    <property type="project" value="InterPro"/>
</dbReference>
<dbReference type="InterPro" id="IPR051816">
    <property type="entry name" value="Glycosyl_Hydrolase_31"/>
</dbReference>
<protein>
    <submittedName>
        <fullName evidence="5">Alpha-xylosidase</fullName>
    </submittedName>
</protein>
<evidence type="ECO:0000259" key="3">
    <source>
        <dbReference type="Pfam" id="PF01055"/>
    </source>
</evidence>
<keyword evidence="2" id="KW-0326">Glycosidase</keyword>
<dbReference type="Pfam" id="PF21365">
    <property type="entry name" value="Glyco_hydro_31_3rd"/>
    <property type="match status" value="1"/>
</dbReference>
<dbReference type="PANTHER" id="PTHR43863:SF2">
    <property type="entry name" value="MALTASE-GLUCOAMYLASE"/>
    <property type="match status" value="1"/>
</dbReference>
<dbReference type="Proteomes" id="UP000247832">
    <property type="component" value="Unassembled WGS sequence"/>
</dbReference>
<sequence length="807" mass="90395">MPLTAEQLHLDSTTLPAHLCLPTNPLPAAAQTVTGNEYRFTILTSRMIRMEYSSVGIFEDRPSQLALNRNFDTPEFRVIDTPEQLQIITEHLHLNYDKQPFSPQGLTIQVKGNLSAYHSLWRFSETGENLGGTARTLDEVDGAIELEPGLMSRNGYSTVDDSTSLLIEDGWFASRIADGTDLYFFGYGRGYRECLQDFYRLTGNTPLLPRFALGNWWSRYHRYTADGYKALMERFATEKIPFSVAVVDMDWHLVDIDPKYGSGWTGYTWDTDLFPDPKEFAAWLHDRGLRLTLNVHPAEGVRAHEDVYEEMAKKLGMDPSSEDPIAFDVTNPAFLAAYFEHVNHPLEASGVDFWWLDWQSGSHSKIAGMDPLWVINHLHFLDSGRDGKLPLTFSRYAGPGSHRYPVGFSGDTIVTWASLNFQPYFTATASNIGYGWWSHDIGGHMDGYRDNELAVRWLQFGVFSPIMRLHSGSSPFTGKEPWNYPSVEEGVMGDLLRLRHRLVPYLHTMNHRASKEGLPLVEPMYYGHPEEPAAYTVPNQYSFGTELMVAPITTPVETKTRLGQVKTWLPEGTWIDFFTGLVYQGDRTMNLYRPLHQIPVLAKAGAIIPMVHADDLTNRTANPGHLELRVFAGASGMFELAEDDDDRGTGAGVARTSLLLNWDEGTFTIAAALGELYHLPARRSFDIVFVGFAVDMQLKATIGGQPAEFTSRYDAAANTATLEFENVSVLAELKITAEAQMKLARNDVIKRCFELLADAQIDFGVKEVIFKKLSTTASVSVLMSHLQAMELEPTLLGALSELLLATA</sequence>
<dbReference type="Gene3D" id="3.20.20.80">
    <property type="entry name" value="Glycosidases"/>
    <property type="match status" value="1"/>
</dbReference>
<dbReference type="PANTHER" id="PTHR43863">
    <property type="entry name" value="HYDROLASE, PUTATIVE (AFU_ORTHOLOGUE AFUA_1G03140)-RELATED"/>
    <property type="match status" value="1"/>
</dbReference>
<name>A0A2V5L3H4_9MICC</name>
<dbReference type="Pfam" id="PF01055">
    <property type="entry name" value="Glyco_hydro_31_2nd"/>
    <property type="match status" value="1"/>
</dbReference>
<dbReference type="Gene3D" id="2.60.40.1180">
    <property type="entry name" value="Golgi alpha-mannosidase II"/>
    <property type="match status" value="2"/>
</dbReference>
<dbReference type="SUPFAM" id="SSF51011">
    <property type="entry name" value="Glycosyl hydrolase domain"/>
    <property type="match status" value="1"/>
</dbReference>
<gene>
    <name evidence="5" type="ORF">CVV68_16300</name>
</gene>
<reference evidence="5 6" key="1">
    <citation type="submission" date="2018-05" db="EMBL/GenBank/DDBJ databases">
        <title>Genetic diversity of glacier-inhabiting Cryobacterium bacteria in China and description of Cryobacterium mengkeensis sp. nov. and Arthrobacter glacialis sp. nov.</title>
        <authorList>
            <person name="Liu Q."/>
            <person name="Xin Y.-H."/>
        </authorList>
    </citation>
    <scope>NUCLEOTIDE SEQUENCE [LARGE SCALE GENOMIC DNA]</scope>
    <source>
        <strain evidence="5 6">LI2</strain>
    </source>
</reference>
<feature type="domain" description="Glycoside hydrolase family 31 TIM barrel" evidence="3">
    <location>
        <begin position="205"/>
        <end position="509"/>
    </location>
</feature>
<dbReference type="AlphaFoldDB" id="A0A2V5L3H4"/>
<dbReference type="SUPFAM" id="SSF51445">
    <property type="entry name" value="(Trans)glycosidases"/>
    <property type="match status" value="1"/>
</dbReference>
<keyword evidence="2" id="KW-0378">Hydrolase</keyword>
<dbReference type="CDD" id="cd06595">
    <property type="entry name" value="GH31_u1"/>
    <property type="match status" value="1"/>
</dbReference>
<evidence type="ECO:0000313" key="6">
    <source>
        <dbReference type="Proteomes" id="UP000247832"/>
    </source>
</evidence>